<proteinExistence type="predicted"/>
<dbReference type="InterPro" id="IPR012337">
    <property type="entry name" value="RNaseH-like_sf"/>
</dbReference>
<dbReference type="InterPro" id="IPR043502">
    <property type="entry name" value="DNA/RNA_pol_sf"/>
</dbReference>
<evidence type="ECO:0000313" key="4">
    <source>
        <dbReference type="EMBL" id="KKN89662.1"/>
    </source>
</evidence>
<dbReference type="Gene3D" id="3.30.70.370">
    <property type="match status" value="1"/>
</dbReference>
<dbReference type="GO" id="GO:0006261">
    <property type="term" value="P:DNA-templated DNA replication"/>
    <property type="evidence" value="ECO:0007669"/>
    <property type="project" value="InterPro"/>
</dbReference>
<reference evidence="4" key="1">
    <citation type="journal article" date="2015" name="Nature">
        <title>Complex archaea that bridge the gap between prokaryotes and eukaryotes.</title>
        <authorList>
            <person name="Spang A."/>
            <person name="Saw J.H."/>
            <person name="Jorgensen S.L."/>
            <person name="Zaremba-Niedzwiedzka K."/>
            <person name="Martijn J."/>
            <person name="Lind A.E."/>
            <person name="van Eijk R."/>
            <person name="Schleper C."/>
            <person name="Guy L."/>
            <person name="Ettema T.J."/>
        </authorList>
    </citation>
    <scope>NUCLEOTIDE SEQUENCE</scope>
</reference>
<organism evidence="4">
    <name type="scientific">marine sediment metagenome</name>
    <dbReference type="NCBI Taxonomy" id="412755"/>
    <lineage>
        <taxon>unclassified sequences</taxon>
        <taxon>metagenomes</taxon>
        <taxon>ecological metagenomes</taxon>
    </lineage>
</organism>
<dbReference type="Gene3D" id="3.30.420.10">
    <property type="entry name" value="Ribonuclease H-like superfamily/Ribonuclease H"/>
    <property type="match status" value="1"/>
</dbReference>
<gene>
    <name evidence="4" type="ORF">LCGC14_0235080</name>
</gene>
<dbReference type="CDD" id="cd10030">
    <property type="entry name" value="UDG-F4_TTUDGA_SPO1dp_like"/>
    <property type="match status" value="1"/>
</dbReference>
<evidence type="ECO:0000259" key="2">
    <source>
        <dbReference type="SMART" id="SM00482"/>
    </source>
</evidence>
<dbReference type="Pfam" id="PF03167">
    <property type="entry name" value="UDG"/>
    <property type="match status" value="1"/>
</dbReference>
<comment type="caution">
    <text evidence="4">The sequence shown here is derived from an EMBL/GenBank/DDBJ whole genome shotgun (WGS) entry which is preliminary data.</text>
</comment>
<dbReference type="Pfam" id="PF00476">
    <property type="entry name" value="DNA_pol_A"/>
    <property type="match status" value="1"/>
</dbReference>
<dbReference type="SMART" id="SM00482">
    <property type="entry name" value="POLAc"/>
    <property type="match status" value="1"/>
</dbReference>
<dbReference type="PANTHER" id="PTHR10133:SF27">
    <property type="entry name" value="DNA POLYMERASE NU"/>
    <property type="match status" value="1"/>
</dbReference>
<dbReference type="InterPro" id="IPR001098">
    <property type="entry name" value="DNA-dir_DNA_pol_A_palm_dom"/>
</dbReference>
<dbReference type="SUPFAM" id="SSF52141">
    <property type="entry name" value="Uracil-DNA glycosylase-like"/>
    <property type="match status" value="1"/>
</dbReference>
<feature type="domain" description="Uracil-DNA glycosylase-like" evidence="3">
    <location>
        <begin position="40"/>
        <end position="189"/>
    </location>
</feature>
<evidence type="ECO:0000259" key="3">
    <source>
        <dbReference type="SMART" id="SM00986"/>
    </source>
</evidence>
<dbReference type="SMART" id="SM00987">
    <property type="entry name" value="UreE_C"/>
    <property type="match status" value="1"/>
</dbReference>
<dbReference type="InterPro" id="IPR005122">
    <property type="entry name" value="Uracil-DNA_glycosylase-like"/>
</dbReference>
<accession>A0A0F9UQ59</accession>
<dbReference type="InterPro" id="IPR002562">
    <property type="entry name" value="3'-5'_exonuclease_dom"/>
</dbReference>
<protein>
    <recommendedName>
        <fullName evidence="5">Uracil-DNA glycosylase-like domain-containing protein</fullName>
    </recommendedName>
</protein>
<dbReference type="SMART" id="SM00986">
    <property type="entry name" value="UDG"/>
    <property type="match status" value="1"/>
</dbReference>
<dbReference type="PANTHER" id="PTHR10133">
    <property type="entry name" value="DNA POLYMERASE I"/>
    <property type="match status" value="1"/>
</dbReference>
<dbReference type="InterPro" id="IPR036895">
    <property type="entry name" value="Uracil-DNA_glycosylase-like_sf"/>
</dbReference>
<dbReference type="GO" id="GO:0003887">
    <property type="term" value="F:DNA-directed DNA polymerase activity"/>
    <property type="evidence" value="ECO:0007669"/>
    <property type="project" value="InterPro"/>
</dbReference>
<evidence type="ECO:0008006" key="5">
    <source>
        <dbReference type="Google" id="ProtNLM"/>
    </source>
</evidence>
<dbReference type="Gene3D" id="3.40.470.10">
    <property type="entry name" value="Uracil-DNA glycosylase-like domain"/>
    <property type="match status" value="1"/>
</dbReference>
<keyword evidence="1" id="KW-0235">DNA replication</keyword>
<dbReference type="SUPFAM" id="SSF53098">
    <property type="entry name" value="Ribonuclease H-like"/>
    <property type="match status" value="1"/>
</dbReference>
<dbReference type="AlphaFoldDB" id="A0A0F9UQ59"/>
<dbReference type="EMBL" id="LAZR01000116">
    <property type="protein sequence ID" value="KKN89662.1"/>
    <property type="molecule type" value="Genomic_DNA"/>
</dbReference>
<dbReference type="GO" id="GO:0003677">
    <property type="term" value="F:DNA binding"/>
    <property type="evidence" value="ECO:0007669"/>
    <property type="project" value="InterPro"/>
</dbReference>
<dbReference type="GO" id="GO:0006302">
    <property type="term" value="P:double-strand break repair"/>
    <property type="evidence" value="ECO:0007669"/>
    <property type="project" value="TreeGrafter"/>
</dbReference>
<dbReference type="PRINTS" id="PR00868">
    <property type="entry name" value="DNAPOLI"/>
</dbReference>
<dbReference type="InterPro" id="IPR002298">
    <property type="entry name" value="DNA_polymerase_A"/>
</dbReference>
<dbReference type="Gene3D" id="1.10.150.20">
    <property type="entry name" value="5' to 3' exonuclease, C-terminal subdomain"/>
    <property type="match status" value="1"/>
</dbReference>
<dbReference type="Gene3D" id="1.20.1060.10">
    <property type="entry name" value="Taq DNA Polymerase, Chain T, domain 4"/>
    <property type="match status" value="1"/>
</dbReference>
<dbReference type="SUPFAM" id="SSF56672">
    <property type="entry name" value="DNA/RNA polymerases"/>
    <property type="match status" value="1"/>
</dbReference>
<dbReference type="InterPro" id="IPR036397">
    <property type="entry name" value="RNaseH_sf"/>
</dbReference>
<dbReference type="Pfam" id="PF01612">
    <property type="entry name" value="DNA_pol_A_exo1"/>
    <property type="match status" value="1"/>
</dbReference>
<evidence type="ECO:0000256" key="1">
    <source>
        <dbReference type="ARBA" id="ARBA00022705"/>
    </source>
</evidence>
<dbReference type="GO" id="GO:0008408">
    <property type="term" value="F:3'-5' exonuclease activity"/>
    <property type="evidence" value="ECO:0007669"/>
    <property type="project" value="InterPro"/>
</dbReference>
<sequence length="823" mass="95457">MKSFFFDESEIAPRTTKRKARSFHSCPCGLDKDCKSPKMPPHGDNRLNIAVVAEAPGKDEDLNGIPLVGKAGQFLRGCLRKFDIDLDDECIKLNVIQCRPPGNRTPTQDELLACRPRVTKQLQEIQPDLIFAFGTPAISEILRDAPFAVNATNMHGRVVPSNLWNCWVACGFHPSWFIREKHQYDNRMMEVLEAGLSMVGPYNAFEDQRLDEDAFEIVTTVDRANELLHWLDTHKEISFDYETNSLSPYTKKSKLLTVSFANTPEFGYCIPLEHPQARWTADELARIYVLLEQWLIRDVPKIIQNWQFEELWSQVKLGGGINNVICDTMVREHVLDNRRGVCGQEFQTYVRYGALYKGQVNPADLEHEFLQTVARYNCLDARYLLKWKQDQDKQIIPDLERAYQLFHEAIPVMVSLKQRGIKVDRERLDELEKETQDSLDILTGKQGADCLTEYQKKYGKTWDSGSHQAQKRLFYGVMGLSPLKLTGKGTDTDNPDDCATDAESLKFLLKQVESDSENAKIIESCQHQAHLVKLAGYCKGYRKLMGDDDLLHPSFLLHSVSSYRSSSVDPNFQNIPVRLPLLARLRSCLIPQHDWLMELDFSGAEVRMLACESKDKRLIYNIRNNVDYHRHYAALLYQKPENEITSEERYKGKNGFTFPEFYGDYYKGIAKNNPQWTEKRIQEVEEIFWDDLADLKAWKEKLVRFYQKEGYIPYKTGFRAKYGRQGFLNHKQIGNFPSQGPSFHRLLKVLLIMEKQMRERKMESWICGQIHDSIVFDVIDAEVEDVEEMGRIIVKRSIWDWDKAVPWEAEWKIGRNLLKMEKI</sequence>
<feature type="domain" description="DNA-directed DNA polymerase family A palm" evidence="2">
    <location>
        <begin position="584"/>
        <end position="782"/>
    </location>
</feature>
<name>A0A0F9UQ59_9ZZZZ</name>